<gene>
    <name evidence="2" type="ORF">SAMN04488063_1541</name>
</gene>
<sequence length="518" mass="55533">MIRKVLAVLLVGVMITSATPVAAQTVDPDFRTYVSSPTLTPGQVNEVQVQLVNDATDFDDTTRTARNIEIRPSDTDRLDVQTGSMFIQQLADPDAASQNTPGTQDITLAVKVPSDIESGTYKIPLEVEYEWEGENGPRERTTTEYATVRVEEGPRFAVVDTNSTATVGGSGTYEVTMENVGEQDATDSTLTVSSQSGDVSISGGQQGNRYIDSWDTGETRTFEFDTSLAPTSRPGNYTLNAMVSYKDANGNDGRSPNISLGMEALREQTFEIDGVESSLRVGDTGTISGEVTNTGPHTARNAVVVLSEPGQTLTPTETEYAIGNLEPGDSATFSFEADVSSESAGGQRQLGMSVNYRDDSGNQQQSDTIDVRADVGPETREFDVEPVNATFAAGDGGDLELTVTNNRNETLSDISAKIYPESPLSSSNDESFIEELEPGESETIRFETSAGGDAMSKTYPMKVDFQYDDSDGDTSISETYQVPVRVTESEGGGVPFVVIGAALVVVVVGGILLYRRRT</sequence>
<proteinExistence type="predicted"/>
<keyword evidence="3" id="KW-1185">Reference proteome</keyword>
<evidence type="ECO:0000313" key="2">
    <source>
        <dbReference type="EMBL" id="SFG13865.1"/>
    </source>
</evidence>
<dbReference type="EMBL" id="FOOQ01000001">
    <property type="protein sequence ID" value="SFG13865.1"/>
    <property type="molecule type" value="Genomic_DNA"/>
</dbReference>
<keyword evidence="1" id="KW-0812">Transmembrane</keyword>
<dbReference type="PANTHER" id="PTHR35902:SF3">
    <property type="entry name" value="NPCBM-ASSOCIATED, NEW3 DOMAIN OF ALPHA-GALACTOSIDASE"/>
    <property type="match status" value="1"/>
</dbReference>
<dbReference type="STRING" id="553467.SAMN04488063_1541"/>
<keyword evidence="1" id="KW-1133">Transmembrane helix</keyword>
<evidence type="ECO:0000256" key="1">
    <source>
        <dbReference type="SAM" id="Phobius"/>
    </source>
</evidence>
<evidence type="ECO:0000313" key="3">
    <source>
        <dbReference type="Proteomes" id="UP000198876"/>
    </source>
</evidence>
<dbReference type="RefSeq" id="WP_092890683.1">
    <property type="nucleotide sequence ID" value="NZ_FOOQ01000001.1"/>
</dbReference>
<dbReference type="OrthoDB" id="56770at2157"/>
<reference evidence="3" key="1">
    <citation type="submission" date="2016-10" db="EMBL/GenBank/DDBJ databases">
        <authorList>
            <person name="Varghese N."/>
            <person name="Submissions S."/>
        </authorList>
    </citation>
    <scope>NUCLEOTIDE SEQUENCE [LARGE SCALE GENOMIC DNA]</scope>
    <source>
        <strain evidence="3">CGMCC 1.7739</strain>
    </source>
</reference>
<name>A0A1I2PCK7_9EURY</name>
<protein>
    <submittedName>
        <fullName evidence="2">Uncharacterized conserved protein</fullName>
    </submittedName>
</protein>
<dbReference type="PANTHER" id="PTHR35902">
    <property type="entry name" value="S-LAYER DOMAIN-LIKE PROTEIN-RELATED"/>
    <property type="match status" value="1"/>
</dbReference>
<dbReference type="AlphaFoldDB" id="A0A1I2PCK7"/>
<organism evidence="2 3">
    <name type="scientific">Halopelagius inordinatus</name>
    <dbReference type="NCBI Taxonomy" id="553467"/>
    <lineage>
        <taxon>Archaea</taxon>
        <taxon>Methanobacteriati</taxon>
        <taxon>Methanobacteriota</taxon>
        <taxon>Stenosarchaea group</taxon>
        <taxon>Halobacteria</taxon>
        <taxon>Halobacteriales</taxon>
        <taxon>Haloferacaceae</taxon>
    </lineage>
</organism>
<keyword evidence="1" id="KW-0472">Membrane</keyword>
<dbReference type="Proteomes" id="UP000198876">
    <property type="component" value="Unassembled WGS sequence"/>
</dbReference>
<feature type="transmembrane region" description="Helical" evidence="1">
    <location>
        <begin position="493"/>
        <end position="514"/>
    </location>
</feature>
<dbReference type="Gene3D" id="2.60.40.10">
    <property type="entry name" value="Immunoglobulins"/>
    <property type="match status" value="2"/>
</dbReference>
<accession>A0A1I2PCK7</accession>
<dbReference type="InterPro" id="IPR013783">
    <property type="entry name" value="Ig-like_fold"/>
</dbReference>